<proteinExistence type="predicted"/>
<evidence type="ECO:0008006" key="3">
    <source>
        <dbReference type="Google" id="ProtNLM"/>
    </source>
</evidence>
<reference evidence="1 2" key="1">
    <citation type="submission" date="2020-01" db="EMBL/GenBank/DDBJ databases">
        <title>Paenibacillus sp. nov., isolated from tomato rhizosphere.</title>
        <authorList>
            <person name="Weon H.-Y."/>
            <person name="Lee S.A."/>
        </authorList>
    </citation>
    <scope>NUCLEOTIDE SEQUENCE [LARGE SCALE GENOMIC DNA]</scope>
    <source>
        <strain evidence="1 2">12200R-189</strain>
    </source>
</reference>
<dbReference type="RefSeq" id="WP_162360498.1">
    <property type="nucleotide sequence ID" value="NZ_CP048209.1"/>
</dbReference>
<dbReference type="AlphaFoldDB" id="A0A6C0G846"/>
<dbReference type="KEGG" id="plyc:GXP70_15470"/>
<sequence length="78" mass="9087">MHQDGQSLVLKVAFEDREFLLELHPAIFYLTDHYRNHPSVLVRLAAVDRHVLQEYIELAWLRCAPKRLAAAYTRNAAD</sequence>
<organism evidence="1 2">
    <name type="scientific">Paenibacillus lycopersici</name>
    <dbReference type="NCBI Taxonomy" id="2704462"/>
    <lineage>
        <taxon>Bacteria</taxon>
        <taxon>Bacillati</taxon>
        <taxon>Bacillota</taxon>
        <taxon>Bacilli</taxon>
        <taxon>Bacillales</taxon>
        <taxon>Paenibacillaceae</taxon>
        <taxon>Paenibacillus</taxon>
    </lineage>
</organism>
<protein>
    <recommendedName>
        <fullName evidence="3">MmcQ/YjbR family DNA-binding protein</fullName>
    </recommendedName>
</protein>
<accession>A0A6C0G846</accession>
<evidence type="ECO:0000313" key="2">
    <source>
        <dbReference type="Proteomes" id="UP000476064"/>
    </source>
</evidence>
<evidence type="ECO:0000313" key="1">
    <source>
        <dbReference type="EMBL" id="QHT63942.1"/>
    </source>
</evidence>
<name>A0A6C0G846_9BACL</name>
<dbReference type="EMBL" id="CP048209">
    <property type="protein sequence ID" value="QHT63942.1"/>
    <property type="molecule type" value="Genomic_DNA"/>
</dbReference>
<dbReference type="Proteomes" id="UP000476064">
    <property type="component" value="Chromosome"/>
</dbReference>
<gene>
    <name evidence="1" type="ORF">GXP70_15470</name>
</gene>
<keyword evidence="2" id="KW-1185">Reference proteome</keyword>